<dbReference type="EMBL" id="CR382138">
    <property type="protein sequence ID" value="CAG89885.2"/>
    <property type="molecule type" value="Genomic_DNA"/>
</dbReference>
<dbReference type="Pfam" id="PF00320">
    <property type="entry name" value="GATA"/>
    <property type="match status" value="1"/>
</dbReference>
<evidence type="ECO:0000256" key="1">
    <source>
        <dbReference type="ARBA" id="ARBA00022723"/>
    </source>
</evidence>
<dbReference type="PROSITE" id="PS50114">
    <property type="entry name" value="GATA_ZN_FINGER_2"/>
    <property type="match status" value="1"/>
</dbReference>
<dbReference type="OMA" id="CESTETP"/>
<keyword evidence="3" id="KW-0862">Zinc</keyword>
<dbReference type="Gene3D" id="3.30.50.10">
    <property type="entry name" value="Erythroid Transcription Factor GATA-1, subunit A"/>
    <property type="match status" value="1"/>
</dbReference>
<dbReference type="HOGENOM" id="CLU_737746_0_0_1"/>
<dbReference type="SMART" id="SM00401">
    <property type="entry name" value="ZnF_GATA"/>
    <property type="match status" value="1"/>
</dbReference>
<evidence type="ECO:0000313" key="7">
    <source>
        <dbReference type="EMBL" id="CAG89885.2"/>
    </source>
</evidence>
<dbReference type="VEuPathDB" id="FungiDB:DEHA2F25916g"/>
<dbReference type="RefSeq" id="XP_461466.2">
    <property type="nucleotide sequence ID" value="XM_461466.1"/>
</dbReference>
<evidence type="ECO:0000313" key="8">
    <source>
        <dbReference type="Proteomes" id="UP000000599"/>
    </source>
</evidence>
<feature type="compositionally biased region" description="Polar residues" evidence="5">
    <location>
        <begin position="32"/>
        <end position="43"/>
    </location>
</feature>
<dbReference type="PROSITE" id="PS00344">
    <property type="entry name" value="GATA_ZN_FINGER_1"/>
    <property type="match status" value="1"/>
</dbReference>
<evidence type="ECO:0000256" key="4">
    <source>
        <dbReference type="PROSITE-ProRule" id="PRU00094"/>
    </source>
</evidence>
<dbReference type="SUPFAM" id="SSF57716">
    <property type="entry name" value="Glucocorticoid receptor-like (DNA-binding domain)"/>
    <property type="match status" value="1"/>
</dbReference>
<dbReference type="GO" id="GO:0043565">
    <property type="term" value="F:sequence-specific DNA binding"/>
    <property type="evidence" value="ECO:0007669"/>
    <property type="project" value="InterPro"/>
</dbReference>
<proteinExistence type="predicted"/>
<feature type="region of interest" description="Disordered" evidence="5">
    <location>
        <begin position="32"/>
        <end position="58"/>
    </location>
</feature>
<dbReference type="InterPro" id="IPR000679">
    <property type="entry name" value="Znf_GATA"/>
</dbReference>
<organism evidence="7 8">
    <name type="scientific">Debaryomyces hansenii (strain ATCC 36239 / CBS 767 / BCRC 21394 / JCM 1990 / NBRC 0083 / IGC 2968)</name>
    <name type="common">Yeast</name>
    <name type="synonym">Torulaspora hansenii</name>
    <dbReference type="NCBI Taxonomy" id="284592"/>
    <lineage>
        <taxon>Eukaryota</taxon>
        <taxon>Fungi</taxon>
        <taxon>Dikarya</taxon>
        <taxon>Ascomycota</taxon>
        <taxon>Saccharomycotina</taxon>
        <taxon>Pichiomycetes</taxon>
        <taxon>Debaryomycetaceae</taxon>
        <taxon>Debaryomyces</taxon>
    </lineage>
</organism>
<dbReference type="KEGG" id="dha:DEHA2F25916g"/>
<accession>Q6BK05</accession>
<dbReference type="Proteomes" id="UP000000599">
    <property type="component" value="Chromosome F"/>
</dbReference>
<protein>
    <submittedName>
        <fullName evidence="7">DEHA2F25916p</fullName>
    </submittedName>
</protein>
<keyword evidence="2 4" id="KW-0863">Zinc-finger</keyword>
<evidence type="ECO:0000256" key="2">
    <source>
        <dbReference type="ARBA" id="ARBA00022771"/>
    </source>
</evidence>
<dbReference type="GeneID" id="2903576"/>
<feature type="region of interest" description="Disordered" evidence="5">
    <location>
        <begin position="243"/>
        <end position="291"/>
    </location>
</feature>
<dbReference type="PANTHER" id="PTHR45658">
    <property type="entry name" value="GATA TRANSCRIPTION FACTOR"/>
    <property type="match status" value="1"/>
</dbReference>
<dbReference type="GO" id="GO:0008270">
    <property type="term" value="F:zinc ion binding"/>
    <property type="evidence" value="ECO:0007669"/>
    <property type="project" value="UniProtKB-KW"/>
</dbReference>
<dbReference type="GO" id="GO:0006355">
    <property type="term" value="P:regulation of DNA-templated transcription"/>
    <property type="evidence" value="ECO:0007669"/>
    <property type="project" value="InterPro"/>
</dbReference>
<gene>
    <name evidence="7" type="ordered locus">DEHA2F25916g</name>
</gene>
<name>Q6BK05_DEBHA</name>
<dbReference type="eggNOG" id="KOG1601">
    <property type="taxonomic scope" value="Eukaryota"/>
</dbReference>
<dbReference type="InterPro" id="IPR013088">
    <property type="entry name" value="Znf_NHR/GATA"/>
</dbReference>
<dbReference type="CDD" id="cd00202">
    <property type="entry name" value="ZnF_GATA"/>
    <property type="match status" value="1"/>
</dbReference>
<dbReference type="OrthoDB" id="2162994at2759"/>
<dbReference type="InParanoid" id="Q6BK05"/>
<evidence type="ECO:0000256" key="5">
    <source>
        <dbReference type="SAM" id="MobiDB-lite"/>
    </source>
</evidence>
<reference evidence="7 8" key="1">
    <citation type="journal article" date="2004" name="Nature">
        <title>Genome evolution in yeasts.</title>
        <authorList>
            <consortium name="Genolevures"/>
            <person name="Dujon B."/>
            <person name="Sherman D."/>
            <person name="Fischer G."/>
            <person name="Durrens P."/>
            <person name="Casaregola S."/>
            <person name="Lafontaine I."/>
            <person name="de Montigny J."/>
            <person name="Marck C."/>
            <person name="Neuveglise C."/>
            <person name="Talla E."/>
            <person name="Goffard N."/>
            <person name="Frangeul L."/>
            <person name="Aigle M."/>
            <person name="Anthouard V."/>
            <person name="Babour A."/>
            <person name="Barbe V."/>
            <person name="Barnay S."/>
            <person name="Blanchin S."/>
            <person name="Beckerich J.M."/>
            <person name="Beyne E."/>
            <person name="Bleykasten C."/>
            <person name="Boisrame A."/>
            <person name="Boyer J."/>
            <person name="Cattolico L."/>
            <person name="Confanioleri F."/>
            <person name="de Daruvar A."/>
            <person name="Despons L."/>
            <person name="Fabre E."/>
            <person name="Fairhead C."/>
            <person name="Ferry-Dumazet H."/>
            <person name="Groppi A."/>
            <person name="Hantraye F."/>
            <person name="Hennequin C."/>
            <person name="Jauniaux N."/>
            <person name="Joyet P."/>
            <person name="Kachouri R."/>
            <person name="Kerrest A."/>
            <person name="Koszul R."/>
            <person name="Lemaire M."/>
            <person name="Lesur I."/>
            <person name="Ma L."/>
            <person name="Muller H."/>
            <person name="Nicaud J.M."/>
            <person name="Nikolski M."/>
            <person name="Oztas S."/>
            <person name="Ozier-Kalogeropoulos O."/>
            <person name="Pellenz S."/>
            <person name="Potier S."/>
            <person name="Richard G.F."/>
            <person name="Straub M.L."/>
            <person name="Suleau A."/>
            <person name="Swennene D."/>
            <person name="Tekaia F."/>
            <person name="Wesolowski-Louvel M."/>
            <person name="Westhof E."/>
            <person name="Wirth B."/>
            <person name="Zeniou-Meyer M."/>
            <person name="Zivanovic I."/>
            <person name="Bolotin-Fukuhara M."/>
            <person name="Thierry A."/>
            <person name="Bouchier C."/>
            <person name="Caudron B."/>
            <person name="Scarpelli C."/>
            <person name="Gaillardin C."/>
            <person name="Weissenbach J."/>
            <person name="Wincker P."/>
            <person name="Souciet J.L."/>
        </authorList>
    </citation>
    <scope>NUCLEOTIDE SEQUENCE [LARGE SCALE GENOMIC DNA]</scope>
    <source>
        <strain evidence="8">ATCC 36239 / CBS 767 / BCRC 21394 / JCM 1990 / NBRC 0083 / IGC 2968</strain>
    </source>
</reference>
<dbReference type="InterPro" id="IPR051140">
    <property type="entry name" value="GATA_TF"/>
</dbReference>
<evidence type="ECO:0000259" key="6">
    <source>
        <dbReference type="PROSITE" id="PS50114"/>
    </source>
</evidence>
<feature type="compositionally biased region" description="Basic residues" evidence="5">
    <location>
        <begin position="273"/>
        <end position="291"/>
    </location>
</feature>
<evidence type="ECO:0000256" key="3">
    <source>
        <dbReference type="ARBA" id="ARBA00022833"/>
    </source>
</evidence>
<feature type="domain" description="GATA-type" evidence="6">
    <location>
        <begin position="297"/>
        <end position="332"/>
    </location>
</feature>
<sequence length="375" mass="42947">MSNTQNYLKKGILIDNSLPPFKELLRGIRNYSGSSQMQPSHYSYSPRPVESNKSRQSSYVSSVIGTDEGAMRSSRSLSVGSTSFMNKKRERLQFDTLAKVSGSQYYNSPDSVKKKEEDILSFLTWFLPGHATLADCLSEMNANLLRGKLKGSKNSSTEILFSQDLQRNEFAITRDEFKKWVIDIPDVLYNNISTSLEKFSSILHELKIMKYNYKLENEIEIRDHKEQEQWSYKKECDSPNHQHIGANSRCVNNNTGEGDYEDRELTESPPTKNKMHSPRGPNKQKIRKPRTKCHNIKKQKIKCNHCESTETPEWRRGPDGSRTLCNACGLFYSKLTKRYGTEDAVVIMKSRKTEGLISDRTIPSLDALKRMVGDT</sequence>
<keyword evidence="8" id="KW-1185">Reference proteome</keyword>
<dbReference type="AlphaFoldDB" id="Q6BK05"/>
<keyword evidence="1" id="KW-0479">Metal-binding</keyword>